<evidence type="ECO:0000313" key="1">
    <source>
        <dbReference type="EMBL" id="RPA72536.1"/>
    </source>
</evidence>
<dbReference type="EMBL" id="ML119858">
    <property type="protein sequence ID" value="RPA72536.1"/>
    <property type="molecule type" value="Genomic_DNA"/>
</dbReference>
<name>A0A3N4HHN2_ASCIM</name>
<reference evidence="1 2" key="1">
    <citation type="journal article" date="2018" name="Nat. Ecol. Evol.">
        <title>Pezizomycetes genomes reveal the molecular basis of ectomycorrhizal truffle lifestyle.</title>
        <authorList>
            <person name="Murat C."/>
            <person name="Payen T."/>
            <person name="Noel B."/>
            <person name="Kuo A."/>
            <person name="Morin E."/>
            <person name="Chen J."/>
            <person name="Kohler A."/>
            <person name="Krizsan K."/>
            <person name="Balestrini R."/>
            <person name="Da Silva C."/>
            <person name="Montanini B."/>
            <person name="Hainaut M."/>
            <person name="Levati E."/>
            <person name="Barry K.W."/>
            <person name="Belfiori B."/>
            <person name="Cichocki N."/>
            <person name="Clum A."/>
            <person name="Dockter R.B."/>
            <person name="Fauchery L."/>
            <person name="Guy J."/>
            <person name="Iotti M."/>
            <person name="Le Tacon F."/>
            <person name="Lindquist E.A."/>
            <person name="Lipzen A."/>
            <person name="Malagnac F."/>
            <person name="Mello A."/>
            <person name="Molinier V."/>
            <person name="Miyauchi S."/>
            <person name="Poulain J."/>
            <person name="Riccioni C."/>
            <person name="Rubini A."/>
            <person name="Sitrit Y."/>
            <person name="Splivallo R."/>
            <person name="Traeger S."/>
            <person name="Wang M."/>
            <person name="Zifcakova L."/>
            <person name="Wipf D."/>
            <person name="Zambonelli A."/>
            <person name="Paolocci F."/>
            <person name="Nowrousian M."/>
            <person name="Ottonello S."/>
            <person name="Baldrian P."/>
            <person name="Spatafora J.W."/>
            <person name="Henrissat B."/>
            <person name="Nagy L.G."/>
            <person name="Aury J.M."/>
            <person name="Wincker P."/>
            <person name="Grigoriev I.V."/>
            <person name="Bonfante P."/>
            <person name="Martin F.M."/>
        </authorList>
    </citation>
    <scope>NUCLEOTIDE SEQUENCE [LARGE SCALE GENOMIC DNA]</scope>
    <source>
        <strain evidence="1 2">RN42</strain>
    </source>
</reference>
<dbReference type="Proteomes" id="UP000275078">
    <property type="component" value="Unassembled WGS sequence"/>
</dbReference>
<accession>A0A3N4HHN2</accession>
<evidence type="ECO:0000313" key="2">
    <source>
        <dbReference type="Proteomes" id="UP000275078"/>
    </source>
</evidence>
<proteinExistence type="predicted"/>
<gene>
    <name evidence="1" type="ORF">BJ508DRAFT_334974</name>
</gene>
<sequence length="155" mass="17827">MVQPDNVEDRHHVCVVTDRNRFRLDHPDAVWANVVRNMNINLGKQAYNRYHYIPSNAGALWAVPYRLRDNKPCPKFELDGTIIDPPVPNPLPDGACGAPNDRQKVELFTLEQWYALSAWYEFDWEERELDIGECRAHWAVWCGCNGVTGVMVMAS</sequence>
<keyword evidence="2" id="KW-1185">Reference proteome</keyword>
<dbReference type="AlphaFoldDB" id="A0A3N4HHN2"/>
<protein>
    <submittedName>
        <fullName evidence="1">Uncharacterized protein</fullName>
    </submittedName>
</protein>
<organism evidence="1 2">
    <name type="scientific">Ascobolus immersus RN42</name>
    <dbReference type="NCBI Taxonomy" id="1160509"/>
    <lineage>
        <taxon>Eukaryota</taxon>
        <taxon>Fungi</taxon>
        <taxon>Dikarya</taxon>
        <taxon>Ascomycota</taxon>
        <taxon>Pezizomycotina</taxon>
        <taxon>Pezizomycetes</taxon>
        <taxon>Pezizales</taxon>
        <taxon>Ascobolaceae</taxon>
        <taxon>Ascobolus</taxon>
    </lineage>
</organism>